<proteinExistence type="predicted"/>
<protein>
    <submittedName>
        <fullName evidence="1">Uncharacterized protein</fullName>
    </submittedName>
</protein>
<organism evidence="1 2">
    <name type="scientific">Solibacillus faecavium</name>
    <dbReference type="NCBI Taxonomy" id="2762221"/>
    <lineage>
        <taxon>Bacteria</taxon>
        <taxon>Bacillati</taxon>
        <taxon>Bacillota</taxon>
        <taxon>Bacilli</taxon>
        <taxon>Bacillales</taxon>
        <taxon>Caryophanaceae</taxon>
        <taxon>Solibacillus</taxon>
    </lineage>
</organism>
<sequence>MNTKQLNEKFHSKRALVGTANHCICGDCVLYTEQIMFNIELIEFLHSKGLDPRKADEVWAYLEKDEYKYYTVDFFQVYADKEESHTFSNAKITIQHNIYAEKGTPRYSCTVDVVFKI</sequence>
<dbReference type="RefSeq" id="WP_191701209.1">
    <property type="nucleotide sequence ID" value="NZ_JACSPZ010000009.1"/>
</dbReference>
<keyword evidence="2" id="KW-1185">Reference proteome</keyword>
<evidence type="ECO:0000313" key="2">
    <source>
        <dbReference type="Proteomes" id="UP000619101"/>
    </source>
</evidence>
<gene>
    <name evidence="1" type="ORF">H9635_15435</name>
</gene>
<accession>A0ABR8Y1R0</accession>
<dbReference type="Proteomes" id="UP000619101">
    <property type="component" value="Unassembled WGS sequence"/>
</dbReference>
<comment type="caution">
    <text evidence="1">The sequence shown here is derived from an EMBL/GenBank/DDBJ whole genome shotgun (WGS) entry which is preliminary data.</text>
</comment>
<name>A0ABR8Y1R0_9BACL</name>
<dbReference type="EMBL" id="JACSPZ010000009">
    <property type="protein sequence ID" value="MBD8038146.1"/>
    <property type="molecule type" value="Genomic_DNA"/>
</dbReference>
<reference evidence="1 2" key="1">
    <citation type="submission" date="2020-08" db="EMBL/GenBank/DDBJ databases">
        <title>A Genomic Blueprint of the Chicken Gut Microbiome.</title>
        <authorList>
            <person name="Gilroy R."/>
            <person name="Ravi A."/>
            <person name="Getino M."/>
            <person name="Pursley I."/>
            <person name="Horton D.L."/>
            <person name="Alikhan N.-F."/>
            <person name="Baker D."/>
            <person name="Gharbi K."/>
            <person name="Hall N."/>
            <person name="Watson M."/>
            <person name="Adriaenssens E.M."/>
            <person name="Foster-Nyarko E."/>
            <person name="Jarju S."/>
            <person name="Secka A."/>
            <person name="Antonio M."/>
            <person name="Oren A."/>
            <person name="Chaudhuri R."/>
            <person name="La Ragione R.M."/>
            <person name="Hildebrand F."/>
            <person name="Pallen M.J."/>
        </authorList>
    </citation>
    <scope>NUCLEOTIDE SEQUENCE [LARGE SCALE GENOMIC DNA]</scope>
    <source>
        <strain evidence="1 2">A46</strain>
    </source>
</reference>
<evidence type="ECO:0000313" key="1">
    <source>
        <dbReference type="EMBL" id="MBD8038146.1"/>
    </source>
</evidence>